<reference evidence="2 4" key="2">
    <citation type="submission" date="2019-05" db="EMBL/GenBank/DDBJ databases">
        <title>Genome sequence of Moorella thermoacetica ATCC 33924.</title>
        <authorList>
            <person name="Poehlein A."/>
            <person name="Bengelsdorf F.R."/>
            <person name="Duerre P."/>
            <person name="Daniel R."/>
        </authorList>
    </citation>
    <scope>NUCLEOTIDE SEQUENCE [LARGE SCALE GENOMIC DNA]</scope>
    <source>
        <strain evidence="2 4">ATCC 33924</strain>
    </source>
</reference>
<dbReference type="EMBL" id="CP017019">
    <property type="protein sequence ID" value="AOQ23047.1"/>
    <property type="molecule type" value="Genomic_DNA"/>
</dbReference>
<reference evidence="1 3" key="1">
    <citation type="submission" date="2016-08" db="EMBL/GenBank/DDBJ databases">
        <title>Moorella thermoacetica DSM 103132.</title>
        <authorList>
            <person name="Jendresen C.B."/>
            <person name="Redl S.M."/>
            <person name="Jensen T.O."/>
            <person name="Nielsen A.T."/>
        </authorList>
    </citation>
    <scope>NUCLEOTIDE SEQUENCE [LARGE SCALE GENOMIC DNA]</scope>
    <source>
        <strain evidence="1 3">DSM 103132</strain>
    </source>
</reference>
<keyword evidence="4" id="KW-1185">Reference proteome</keyword>
<dbReference type="RefSeq" id="WP_069588233.1">
    <property type="nucleotide sequence ID" value="NZ_CP017019.1"/>
</dbReference>
<name>A0AAC9HG55_NEOTH</name>
<evidence type="ECO:0000313" key="3">
    <source>
        <dbReference type="Proteomes" id="UP000094598"/>
    </source>
</evidence>
<evidence type="ECO:0000313" key="2">
    <source>
        <dbReference type="EMBL" id="TYL08986.1"/>
    </source>
</evidence>
<sequence length="236" mass="26622">MVLWSKNVMRGINLQKGLLNLSKLIGKKLKYFHPLDREYKPTFPFVADVENGETKIEADGPYALVCGVVGIEYYDCETEDACWYMRADYAAKTAAFVTAMGTPVLVTDSTLPPEKPVWAPEGKEPVHTIYIDSDWTFIASLHNMGDITLYERAGVKAFSEERPLPKCDGCAYFDAAGDYCRLFDTESITELQPACIDGIDRESIPAIEAGLGREYRKVGKIVIPEFRFKKFYQRKS</sequence>
<evidence type="ECO:0000313" key="4">
    <source>
        <dbReference type="Proteomes" id="UP000322283"/>
    </source>
</evidence>
<proteinExistence type="predicted"/>
<dbReference type="Proteomes" id="UP000322283">
    <property type="component" value="Unassembled WGS sequence"/>
</dbReference>
<evidence type="ECO:0000313" key="1">
    <source>
        <dbReference type="EMBL" id="AOQ23047.1"/>
    </source>
</evidence>
<dbReference type="AlphaFoldDB" id="A0AAC9HG55"/>
<accession>A0AAC9HG55</accession>
<protein>
    <submittedName>
        <fullName evidence="1">Uncharacterized protein</fullName>
    </submittedName>
</protein>
<organism evidence="1 3">
    <name type="scientific">Neomoorella thermoacetica</name>
    <name type="common">Clostridium thermoaceticum</name>
    <dbReference type="NCBI Taxonomy" id="1525"/>
    <lineage>
        <taxon>Bacteria</taxon>
        <taxon>Bacillati</taxon>
        <taxon>Bacillota</taxon>
        <taxon>Clostridia</taxon>
        <taxon>Neomoorellales</taxon>
        <taxon>Neomoorellaceae</taxon>
        <taxon>Neomoorella</taxon>
    </lineage>
</organism>
<gene>
    <name evidence="1" type="ORF">Maut_00584</name>
    <name evidence="2" type="ORF">MTAT_26500</name>
</gene>
<dbReference type="Proteomes" id="UP000094598">
    <property type="component" value="Chromosome"/>
</dbReference>
<dbReference type="EMBL" id="VCDX01000013">
    <property type="protein sequence ID" value="TYL08986.1"/>
    <property type="molecule type" value="Genomic_DNA"/>
</dbReference>